<dbReference type="Proteomes" id="UP000828390">
    <property type="component" value="Unassembled WGS sequence"/>
</dbReference>
<sequence>MKDANAFIFQLRYSGSDKPTKFPIKDTHTQLGLYGNSTYGPTFGGGHDLQAFTGTVNSSGGYFALNGRMNVHSFDYQGLTVDKINNGNLQVTELEVYAIT</sequence>
<gene>
    <name evidence="1" type="ORF">DPMN_127341</name>
</gene>
<reference evidence="1" key="2">
    <citation type="submission" date="2020-11" db="EMBL/GenBank/DDBJ databases">
        <authorList>
            <person name="McCartney M.A."/>
            <person name="Auch B."/>
            <person name="Kono T."/>
            <person name="Mallez S."/>
            <person name="Becker A."/>
            <person name="Gohl D.M."/>
            <person name="Silverstein K.A.T."/>
            <person name="Koren S."/>
            <person name="Bechman K.B."/>
            <person name="Herman A."/>
            <person name="Abrahante J.E."/>
            <person name="Garbe J."/>
        </authorList>
    </citation>
    <scope>NUCLEOTIDE SEQUENCE</scope>
    <source>
        <strain evidence="1">Duluth1</strain>
        <tissue evidence="1">Whole animal</tissue>
    </source>
</reference>
<keyword evidence="2" id="KW-1185">Reference proteome</keyword>
<name>A0A9D4H133_DREPO</name>
<dbReference type="EMBL" id="JAIWYP010000005">
    <property type="protein sequence ID" value="KAH3825465.1"/>
    <property type="molecule type" value="Genomic_DNA"/>
</dbReference>
<comment type="caution">
    <text evidence="1">The sequence shown here is derived from an EMBL/GenBank/DDBJ whole genome shotgun (WGS) entry which is preliminary data.</text>
</comment>
<proteinExistence type="predicted"/>
<evidence type="ECO:0000313" key="1">
    <source>
        <dbReference type="EMBL" id="KAH3825465.1"/>
    </source>
</evidence>
<protein>
    <submittedName>
        <fullName evidence="1">Uncharacterized protein</fullName>
    </submittedName>
</protein>
<accession>A0A9D4H133</accession>
<organism evidence="1 2">
    <name type="scientific">Dreissena polymorpha</name>
    <name type="common">Zebra mussel</name>
    <name type="synonym">Mytilus polymorpha</name>
    <dbReference type="NCBI Taxonomy" id="45954"/>
    <lineage>
        <taxon>Eukaryota</taxon>
        <taxon>Metazoa</taxon>
        <taxon>Spiralia</taxon>
        <taxon>Lophotrochozoa</taxon>
        <taxon>Mollusca</taxon>
        <taxon>Bivalvia</taxon>
        <taxon>Autobranchia</taxon>
        <taxon>Heteroconchia</taxon>
        <taxon>Euheterodonta</taxon>
        <taxon>Imparidentia</taxon>
        <taxon>Neoheterodontei</taxon>
        <taxon>Myida</taxon>
        <taxon>Dreissenoidea</taxon>
        <taxon>Dreissenidae</taxon>
        <taxon>Dreissena</taxon>
    </lineage>
</organism>
<evidence type="ECO:0000313" key="2">
    <source>
        <dbReference type="Proteomes" id="UP000828390"/>
    </source>
</evidence>
<feature type="non-terminal residue" evidence="1">
    <location>
        <position position="100"/>
    </location>
</feature>
<dbReference type="AlphaFoldDB" id="A0A9D4H133"/>
<reference evidence="1" key="1">
    <citation type="journal article" date="2019" name="bioRxiv">
        <title>The Genome of the Zebra Mussel, Dreissena polymorpha: A Resource for Invasive Species Research.</title>
        <authorList>
            <person name="McCartney M.A."/>
            <person name="Auch B."/>
            <person name="Kono T."/>
            <person name="Mallez S."/>
            <person name="Zhang Y."/>
            <person name="Obille A."/>
            <person name="Becker A."/>
            <person name="Abrahante J.E."/>
            <person name="Garbe J."/>
            <person name="Badalamenti J.P."/>
            <person name="Herman A."/>
            <person name="Mangelson H."/>
            <person name="Liachko I."/>
            <person name="Sullivan S."/>
            <person name="Sone E.D."/>
            <person name="Koren S."/>
            <person name="Silverstein K.A.T."/>
            <person name="Beckman K.B."/>
            <person name="Gohl D.M."/>
        </authorList>
    </citation>
    <scope>NUCLEOTIDE SEQUENCE</scope>
    <source>
        <strain evidence="1">Duluth1</strain>
        <tissue evidence="1">Whole animal</tissue>
    </source>
</reference>